<organism evidence="2">
    <name type="scientific">freshwater metagenome</name>
    <dbReference type="NCBI Taxonomy" id="449393"/>
    <lineage>
        <taxon>unclassified sequences</taxon>
        <taxon>metagenomes</taxon>
        <taxon>ecological metagenomes</taxon>
    </lineage>
</organism>
<feature type="domain" description="Integration host factor-like helix-two turn-helix" evidence="1">
    <location>
        <begin position="32"/>
        <end position="100"/>
    </location>
</feature>
<gene>
    <name evidence="2" type="ORF">UFOPK2786_00697</name>
</gene>
<dbReference type="Pfam" id="PF22525">
    <property type="entry name" value="H2TH_5"/>
    <property type="match status" value="1"/>
</dbReference>
<dbReference type="InterPro" id="IPR055201">
    <property type="entry name" value="IHF-like_H2TH"/>
</dbReference>
<protein>
    <submittedName>
        <fullName evidence="2">Unannotated protein</fullName>
    </submittedName>
</protein>
<dbReference type="NCBIfam" id="NF041260">
    <property type="entry name" value="actino_IHF"/>
    <property type="match status" value="1"/>
</dbReference>
<dbReference type="Gene3D" id="1.10.8.50">
    <property type="match status" value="1"/>
</dbReference>
<reference evidence="2" key="1">
    <citation type="submission" date="2020-05" db="EMBL/GenBank/DDBJ databases">
        <authorList>
            <person name="Chiriac C."/>
            <person name="Salcher M."/>
            <person name="Ghai R."/>
            <person name="Kavagutti S V."/>
        </authorList>
    </citation>
    <scope>NUCLEOTIDE SEQUENCE</scope>
</reference>
<name>A0A6J6SY55_9ZZZZ</name>
<dbReference type="InterPro" id="IPR047806">
    <property type="entry name" value="IHF_actinobact"/>
</dbReference>
<dbReference type="GO" id="GO:0003676">
    <property type="term" value="F:nucleic acid binding"/>
    <property type="evidence" value="ECO:0007669"/>
    <property type="project" value="InterPro"/>
</dbReference>
<dbReference type="AlphaFoldDB" id="A0A6J6SY55"/>
<evidence type="ECO:0000313" key="2">
    <source>
        <dbReference type="EMBL" id="CAB4739587.1"/>
    </source>
</evidence>
<evidence type="ECO:0000259" key="1">
    <source>
        <dbReference type="Pfam" id="PF22525"/>
    </source>
</evidence>
<dbReference type="EMBL" id="CAEZYW010000086">
    <property type="protein sequence ID" value="CAB4739587.1"/>
    <property type="molecule type" value="Genomic_DNA"/>
</dbReference>
<dbReference type="SUPFAM" id="SSF46946">
    <property type="entry name" value="S13-like H2TH domain"/>
    <property type="match status" value="1"/>
</dbReference>
<accession>A0A6J6SY55</accession>
<sequence length="104" mass="11193">MTAPVRTAEQRASALERALEVRRERAALRAALKSGQVSGVEIVEGAAGAGAWHGVRVRWLLESLPGVGTARADSIMVRLSVPEGRRLGGLTDRQRIELLEVLGR</sequence>
<dbReference type="InterPro" id="IPR010979">
    <property type="entry name" value="Ribosomal_uS13-like_H2TH"/>
</dbReference>
<proteinExistence type="predicted"/>